<dbReference type="OrthoDB" id="2874112at2"/>
<dbReference type="RefSeq" id="WP_135501872.1">
    <property type="nucleotide sequence ID" value="NZ_JACHHE010000004.1"/>
</dbReference>
<protein>
    <submittedName>
        <fullName evidence="1">Uncharacterized protein</fullName>
    </submittedName>
</protein>
<organism evidence="1 2">
    <name type="scientific">Planococcus koreensis</name>
    <dbReference type="NCBI Taxonomy" id="112331"/>
    <lineage>
        <taxon>Bacteria</taxon>
        <taxon>Bacillati</taxon>
        <taxon>Bacillota</taxon>
        <taxon>Bacilli</taxon>
        <taxon>Bacillales</taxon>
        <taxon>Caryophanaceae</taxon>
        <taxon>Planococcus</taxon>
    </lineage>
</organism>
<name>A0A7W8CRE9_9BACL</name>
<evidence type="ECO:0000313" key="2">
    <source>
        <dbReference type="Proteomes" id="UP000525923"/>
    </source>
</evidence>
<comment type="caution">
    <text evidence="1">The sequence shown here is derived from an EMBL/GenBank/DDBJ whole genome shotgun (WGS) entry which is preliminary data.</text>
</comment>
<gene>
    <name evidence="1" type="ORF">HNQ44_001680</name>
</gene>
<reference evidence="1 2" key="1">
    <citation type="submission" date="2020-08" db="EMBL/GenBank/DDBJ databases">
        <title>Genomic Encyclopedia of Type Strains, Phase IV (KMG-IV): sequencing the most valuable type-strain genomes for metagenomic binning, comparative biology and taxonomic classification.</title>
        <authorList>
            <person name="Goeker M."/>
        </authorList>
    </citation>
    <scope>NUCLEOTIDE SEQUENCE [LARGE SCALE GENOMIC DNA]</scope>
    <source>
        <strain evidence="1 2">DSM 15895</strain>
    </source>
</reference>
<evidence type="ECO:0000313" key="1">
    <source>
        <dbReference type="EMBL" id="MBB5180252.1"/>
    </source>
</evidence>
<sequence length="120" mass="13915">MANKRMLLSAEGKEILDTLTAALELDRPTVVHIALAKGIAENDLLNEQLDTRNRWTIPDNIIKEKDFLLFKHLIIQKADRILNDDELHKYMIILIENGLRIMKNLNDNKTSMQDLRLLIL</sequence>
<dbReference type="Proteomes" id="UP000525923">
    <property type="component" value="Unassembled WGS sequence"/>
</dbReference>
<keyword evidence="2" id="KW-1185">Reference proteome</keyword>
<accession>A0A7W8CRE9</accession>
<proteinExistence type="predicted"/>
<dbReference type="EMBL" id="JACHHE010000004">
    <property type="protein sequence ID" value="MBB5180252.1"/>
    <property type="molecule type" value="Genomic_DNA"/>
</dbReference>
<dbReference type="AlphaFoldDB" id="A0A7W8CRE9"/>